<dbReference type="AlphaFoldDB" id="A0A2J7TM95"/>
<gene>
    <name evidence="2" type="ORF">CR492_03145</name>
</gene>
<dbReference type="OrthoDB" id="8421800at2"/>
<evidence type="ECO:0008006" key="4">
    <source>
        <dbReference type="Google" id="ProtNLM"/>
    </source>
</evidence>
<reference evidence="2 3" key="1">
    <citation type="submission" date="2017-10" db="EMBL/GenBank/DDBJ databases">
        <title>Genome announcement of Methylocella silvestris TVC from permafrost.</title>
        <authorList>
            <person name="Wang J."/>
            <person name="Geng K."/>
            <person name="Ul-Haque F."/>
            <person name="Crombie A.T."/>
            <person name="Street L.E."/>
            <person name="Wookey P.A."/>
            <person name="Murrell J.C."/>
            <person name="Pratscher J."/>
        </authorList>
    </citation>
    <scope>NUCLEOTIDE SEQUENCE [LARGE SCALE GENOMIC DNA]</scope>
    <source>
        <strain evidence="2 3">TVC</strain>
    </source>
</reference>
<evidence type="ECO:0000256" key="1">
    <source>
        <dbReference type="SAM" id="MobiDB-lite"/>
    </source>
</evidence>
<feature type="region of interest" description="Disordered" evidence="1">
    <location>
        <begin position="394"/>
        <end position="449"/>
    </location>
</feature>
<evidence type="ECO:0000313" key="2">
    <source>
        <dbReference type="EMBL" id="PNG27899.1"/>
    </source>
</evidence>
<feature type="compositionally biased region" description="Basic and acidic residues" evidence="1">
    <location>
        <begin position="573"/>
        <end position="591"/>
    </location>
</feature>
<protein>
    <recommendedName>
        <fullName evidence="4">Phage tail lysozyme domain-containing protein</fullName>
    </recommendedName>
</protein>
<dbReference type="Proteomes" id="UP000236286">
    <property type="component" value="Unassembled WGS sequence"/>
</dbReference>
<sequence length="635" mass="67420">MSERLVLEASVTDKFSAPLKNLKQQLATVKQPKSIETMRRDFEKLRGEIGKTTREGVNAFSEGLVGMALPAFTASAAVAAMVKSVKDFSSLRERLDQVGRSAKMSAEAIREITDVGAEFGQSFDTMAGSALTFSKNIEAIKNKTSPLISELRKVNPALLEAFQSDKLSVDEKYKLGVDAIGKMKSNLAREHYSGELFGTNAINEETTDFNLYKKRVADYRARVEPVSPAATAAAKEFNTAIENLGTTLNSTKQKLDEALVGPLGAVVRALDAFMQKSNKDGVPAAIAAAGKTFGKNTTDRPNVPMRGVPPNSGPFWDAVNAAGKGLLDFFVTAASADEMKKRGNPYGALPDKGLFANSGVSAIREAYAEQVEKGTKKGVIEAIREINAAGGFLGDGVATPFSGGSGRSPSEKSRGGGRTPSKAGADAGDTPPSGRGGATDSRRPGGPDEREVTAYIREQALARGINPDVAVAVAKSEGLRGYTTHGRDPGGDRGTSFGPFQLHYKNNIRGLSNAGLGDAFSRKTGLDARNRETWKAQVGFALDEAARKRSWADWHGARNTGIGNGQGLQGARPLDHDPGAALRAKDARDKQSSLSGKPSMKITLAGFPNGTRTETDGDGLFDKMKVFNARPMKLA</sequence>
<dbReference type="RefSeq" id="WP_102842207.1">
    <property type="nucleotide sequence ID" value="NZ_PDZR01000001.1"/>
</dbReference>
<organism evidence="2 3">
    <name type="scientific">Methylocella silvestris</name>
    <dbReference type="NCBI Taxonomy" id="199596"/>
    <lineage>
        <taxon>Bacteria</taxon>
        <taxon>Pseudomonadati</taxon>
        <taxon>Pseudomonadota</taxon>
        <taxon>Alphaproteobacteria</taxon>
        <taxon>Hyphomicrobiales</taxon>
        <taxon>Beijerinckiaceae</taxon>
        <taxon>Methylocella</taxon>
    </lineage>
</organism>
<name>A0A2J7TM95_METSI</name>
<feature type="region of interest" description="Disordered" evidence="1">
    <location>
        <begin position="562"/>
        <end position="619"/>
    </location>
</feature>
<comment type="caution">
    <text evidence="2">The sequence shown here is derived from an EMBL/GenBank/DDBJ whole genome shotgun (WGS) entry which is preliminary data.</text>
</comment>
<evidence type="ECO:0000313" key="3">
    <source>
        <dbReference type="Proteomes" id="UP000236286"/>
    </source>
</evidence>
<feature type="compositionally biased region" description="Basic and acidic residues" evidence="1">
    <location>
        <begin position="440"/>
        <end position="449"/>
    </location>
</feature>
<accession>A0A2J7TM95</accession>
<dbReference type="EMBL" id="PDZR01000001">
    <property type="protein sequence ID" value="PNG27899.1"/>
    <property type="molecule type" value="Genomic_DNA"/>
</dbReference>
<proteinExistence type="predicted"/>